<keyword evidence="1" id="KW-0808">Transferase</keyword>
<accession>A5AVG6</accession>
<reference evidence="10" key="1">
    <citation type="journal article" date="2007" name="PLoS ONE">
        <title>The first genome sequence of an elite grapevine cultivar (Pinot noir Vitis vinifera L.): coping with a highly heterozygous genome.</title>
        <authorList>
            <person name="Velasco R."/>
            <person name="Zharkikh A."/>
            <person name="Troggio M."/>
            <person name="Cartwright D.A."/>
            <person name="Cestaro A."/>
            <person name="Pruss D."/>
            <person name="Pindo M."/>
            <person name="FitzGerald L.M."/>
            <person name="Vezzulli S."/>
            <person name="Reid J."/>
            <person name="Malacarne G."/>
            <person name="Iliev D."/>
            <person name="Coppola G."/>
            <person name="Wardell B."/>
            <person name="Micheletti D."/>
            <person name="Macalma T."/>
            <person name="Facci M."/>
            <person name="Mitchell J.T."/>
            <person name="Perazzolli M."/>
            <person name="Eldredge G."/>
            <person name="Gatto P."/>
            <person name="Oyzerski R."/>
            <person name="Moretto M."/>
            <person name="Gutin N."/>
            <person name="Stefanini M."/>
            <person name="Chen Y."/>
            <person name="Segala C."/>
            <person name="Davenport C."/>
            <person name="Dematte L."/>
            <person name="Mraz A."/>
            <person name="Battilana J."/>
            <person name="Stormo K."/>
            <person name="Costa F."/>
            <person name="Tao Q."/>
            <person name="Si-Ammour A."/>
            <person name="Harkins T."/>
            <person name="Lackey A."/>
            <person name="Perbost C."/>
            <person name="Taillon B."/>
            <person name="Stella A."/>
            <person name="Solovyev V."/>
            <person name="Fawcett J.A."/>
            <person name="Sterck L."/>
            <person name="Vandepoele K."/>
            <person name="Grando S.M."/>
            <person name="Toppo S."/>
            <person name="Moser C."/>
            <person name="Lanchbury J."/>
            <person name="Bogden R."/>
            <person name="Skolnick M."/>
            <person name="Sgaramella V."/>
            <person name="Bhatnagar S.K."/>
            <person name="Fontana P."/>
            <person name="Gutin A."/>
            <person name="Van de Peer Y."/>
            <person name="Salamini F."/>
            <person name="Viola R."/>
        </authorList>
    </citation>
    <scope>NUCLEOTIDE SEQUENCE</scope>
</reference>
<proteinExistence type="predicted"/>
<name>A5AVG6_VITVI</name>
<dbReference type="Pfam" id="PF17917">
    <property type="entry name" value="RT_RNaseH"/>
    <property type="match status" value="1"/>
</dbReference>
<sequence>MDQQFVLVDQFTTAMASIQETLTNLRQKMDVSRRELEALRQRLYESISSLISHWWGKIAEIVDRPLERDQIQMLLRSPQPMIDRHVVGIPSTDFGSLVSALYDVEDVIPPAGDLHFMDFIKLDDCIYMLSWDDSKPKLIVVDESYEPVLEISHSDNDLFLTGFTFDEIRTVELSDGAPNTSTSMLVIPLSLNRMSLLTLYFPEETDEYGTSVEIANMIDGVIPCDEYSDEMFVVYISQIIDDVQLNNVSLLDLFGISDIDDEIIQHNSDEDSSSAFDSSPNDERVSPTTTDVEIADFDLNKANPKDNFLVPYIDILVDSTAGYLMLSFMDGFSRLRLNPKKCTFGVTSGKLPGYMVSERGIEADPDKIRAIFDMLVQRTEREIRGFLDIALGCMLAQLDDSRKEQAIYYSSKRMLDYEIRYVMIECFCLALVWATRRLRHYTMEYSVHLISRLNYLRYLLDKPALKSIKESIITDHLASLPVLDDRAINDDFPDEDIAAVTSLSSWRMYFDGATKDENISNHGYIAKLDDGLPWYHDIYWFFRFDTYPKVATTKDKRALRQLATCLLDERKLRATYHVHAYQRKMARAFKKWVKPRLLQRGDLVLKVIRGMIKDPRGMFRPNWSGPYFIRELTLEDAAWLMDLDGNQFLEPTNVNQLKKYYV</sequence>
<evidence type="ECO:0000259" key="9">
    <source>
        <dbReference type="Pfam" id="PF17917"/>
    </source>
</evidence>
<evidence type="ECO:0000313" key="10">
    <source>
        <dbReference type="EMBL" id="CAN69418.1"/>
    </source>
</evidence>
<dbReference type="InterPro" id="IPR043502">
    <property type="entry name" value="DNA/RNA_pol_sf"/>
</dbReference>
<evidence type="ECO:0000256" key="5">
    <source>
        <dbReference type="ARBA" id="ARBA00022801"/>
    </source>
</evidence>
<feature type="coiled-coil region" evidence="7">
    <location>
        <begin position="8"/>
        <end position="42"/>
    </location>
</feature>
<dbReference type="EMBL" id="AM437043">
    <property type="protein sequence ID" value="CAN69418.1"/>
    <property type="molecule type" value="Genomic_DNA"/>
</dbReference>
<keyword evidence="6" id="KW-0695">RNA-directed DNA polymerase</keyword>
<dbReference type="AlphaFoldDB" id="A5AVG6"/>
<evidence type="ECO:0000256" key="2">
    <source>
        <dbReference type="ARBA" id="ARBA00022695"/>
    </source>
</evidence>
<dbReference type="GO" id="GO:0003964">
    <property type="term" value="F:RNA-directed DNA polymerase activity"/>
    <property type="evidence" value="ECO:0007669"/>
    <property type="project" value="UniProtKB-KW"/>
</dbReference>
<evidence type="ECO:0000256" key="4">
    <source>
        <dbReference type="ARBA" id="ARBA00022759"/>
    </source>
</evidence>
<keyword evidence="3" id="KW-0540">Nuclease</keyword>
<dbReference type="GO" id="GO:0016787">
    <property type="term" value="F:hydrolase activity"/>
    <property type="evidence" value="ECO:0007669"/>
    <property type="project" value="UniProtKB-KW"/>
</dbReference>
<dbReference type="SUPFAM" id="SSF56672">
    <property type="entry name" value="DNA/RNA polymerases"/>
    <property type="match status" value="1"/>
</dbReference>
<organism evidence="10">
    <name type="scientific">Vitis vinifera</name>
    <name type="common">Grape</name>
    <dbReference type="NCBI Taxonomy" id="29760"/>
    <lineage>
        <taxon>Eukaryota</taxon>
        <taxon>Viridiplantae</taxon>
        <taxon>Streptophyta</taxon>
        <taxon>Embryophyta</taxon>
        <taxon>Tracheophyta</taxon>
        <taxon>Spermatophyta</taxon>
        <taxon>Magnoliopsida</taxon>
        <taxon>eudicotyledons</taxon>
        <taxon>Gunneridae</taxon>
        <taxon>Pentapetalae</taxon>
        <taxon>rosids</taxon>
        <taxon>Vitales</taxon>
        <taxon>Vitaceae</taxon>
        <taxon>Viteae</taxon>
        <taxon>Vitis</taxon>
    </lineage>
</organism>
<keyword evidence="7" id="KW-0175">Coiled coil</keyword>
<dbReference type="PANTHER" id="PTHR48475">
    <property type="entry name" value="RIBONUCLEASE H"/>
    <property type="match status" value="1"/>
</dbReference>
<dbReference type="InterPro" id="IPR041373">
    <property type="entry name" value="RT_RNaseH"/>
</dbReference>
<evidence type="ECO:0000256" key="1">
    <source>
        <dbReference type="ARBA" id="ARBA00022679"/>
    </source>
</evidence>
<protein>
    <recommendedName>
        <fullName evidence="9">Reverse transcriptase RNase H-like domain-containing protein</fullName>
    </recommendedName>
</protein>
<evidence type="ECO:0000256" key="6">
    <source>
        <dbReference type="ARBA" id="ARBA00022918"/>
    </source>
</evidence>
<feature type="region of interest" description="Disordered" evidence="8">
    <location>
        <begin position="268"/>
        <end position="288"/>
    </location>
</feature>
<keyword evidence="2" id="KW-0548">Nucleotidyltransferase</keyword>
<feature type="domain" description="Reverse transcriptase RNase H-like" evidence="9">
    <location>
        <begin position="388"/>
        <end position="464"/>
    </location>
</feature>
<dbReference type="PANTHER" id="PTHR48475:SF1">
    <property type="entry name" value="RNASE H TYPE-1 DOMAIN-CONTAINING PROTEIN"/>
    <property type="match status" value="1"/>
</dbReference>
<evidence type="ECO:0000256" key="7">
    <source>
        <dbReference type="SAM" id="Coils"/>
    </source>
</evidence>
<evidence type="ECO:0000256" key="8">
    <source>
        <dbReference type="SAM" id="MobiDB-lite"/>
    </source>
</evidence>
<gene>
    <name evidence="10" type="ORF">VITISV_041842</name>
</gene>
<keyword evidence="5" id="KW-0378">Hydrolase</keyword>
<dbReference type="GO" id="GO:0004519">
    <property type="term" value="F:endonuclease activity"/>
    <property type="evidence" value="ECO:0007669"/>
    <property type="project" value="UniProtKB-KW"/>
</dbReference>
<keyword evidence="4" id="KW-0255">Endonuclease</keyword>
<evidence type="ECO:0000256" key="3">
    <source>
        <dbReference type="ARBA" id="ARBA00022722"/>
    </source>
</evidence>